<dbReference type="EMBL" id="JAUEPO010000001">
    <property type="protein sequence ID" value="KAK3335621.1"/>
    <property type="molecule type" value="Genomic_DNA"/>
</dbReference>
<reference evidence="2" key="2">
    <citation type="submission" date="2023-06" db="EMBL/GenBank/DDBJ databases">
        <authorList>
            <consortium name="Lawrence Berkeley National Laboratory"/>
            <person name="Haridas S."/>
            <person name="Hensen N."/>
            <person name="Bonometti L."/>
            <person name="Westerberg I."/>
            <person name="Brannstrom I.O."/>
            <person name="Guillou S."/>
            <person name="Cros-Aarteil S."/>
            <person name="Calhoun S."/>
            <person name="Kuo A."/>
            <person name="Mondo S."/>
            <person name="Pangilinan J."/>
            <person name="Riley R."/>
            <person name="Labutti K."/>
            <person name="Andreopoulos B."/>
            <person name="Lipzen A."/>
            <person name="Chen C."/>
            <person name="Yanf M."/>
            <person name="Daum C."/>
            <person name="Ng V."/>
            <person name="Clum A."/>
            <person name="Steindorff A."/>
            <person name="Ohm R."/>
            <person name="Martin F."/>
            <person name="Silar P."/>
            <person name="Natvig D."/>
            <person name="Lalanne C."/>
            <person name="Gautier V."/>
            <person name="Ament-Velasquez S.L."/>
            <person name="Kruys A."/>
            <person name="Hutchinson M.I."/>
            <person name="Powell A.J."/>
            <person name="Barry K."/>
            <person name="Miller A.N."/>
            <person name="Grigoriev I.V."/>
            <person name="Debuchy R."/>
            <person name="Gladieux P."/>
            <person name="Thoren M.H."/>
            <person name="Johannesson H."/>
        </authorList>
    </citation>
    <scope>NUCLEOTIDE SEQUENCE</scope>
    <source>
        <strain evidence="2">SMH4131-1</strain>
    </source>
</reference>
<accession>A0AAE0J2C0</accession>
<sequence length="453" mass="50110">MPGPRQRFLHSILWRPEEAAGALDPYRSITGLQGWNRPRSARLQRLLETRDPYSDADENNTKIIVINNLTVIVRLWLWYRTIRGDDERFPRTVFDSLGIFAVAQERQSLYYHLNGLLDDLVGARRVYLRAFPSFRIPNNTTPRTTRFLNLLDHLLEDIDRRGRRPDVSLEDLLELRALERDWNRTLEADTTPRQVSAERDVSLENSNVCASGSGSGSDWYHSIFGSSPPQEQTLDQTLDDGNEKTSNSASNNHEDDSASDEDSLFVPRTTQREDSPSSQTAVPTPTGSGSSPPHEVEVPAKAVSAEGNSQTAHPPPSPTHAKNAAPPRQPDTNTHSPAAQEWAPRHQTQAKRYPEPAKTAAAVASPRQQRAKATKPPATPMPTFTPELRASKPLDWAEEEEVVVVDVDGAVDGIVLGWDSEVGGAVDVVIDDGVEDDELVDGSSLARNLNCAE</sequence>
<dbReference type="Proteomes" id="UP001286456">
    <property type="component" value="Unassembled WGS sequence"/>
</dbReference>
<feature type="compositionally biased region" description="Polar residues" evidence="1">
    <location>
        <begin position="224"/>
        <end position="236"/>
    </location>
</feature>
<gene>
    <name evidence="2" type="ORF">B0T19DRAFT_395455</name>
</gene>
<evidence type="ECO:0000256" key="1">
    <source>
        <dbReference type="SAM" id="MobiDB-lite"/>
    </source>
</evidence>
<proteinExistence type="predicted"/>
<organism evidence="2 3">
    <name type="scientific">Cercophora scortea</name>
    <dbReference type="NCBI Taxonomy" id="314031"/>
    <lineage>
        <taxon>Eukaryota</taxon>
        <taxon>Fungi</taxon>
        <taxon>Dikarya</taxon>
        <taxon>Ascomycota</taxon>
        <taxon>Pezizomycotina</taxon>
        <taxon>Sordariomycetes</taxon>
        <taxon>Sordariomycetidae</taxon>
        <taxon>Sordariales</taxon>
        <taxon>Lasiosphaeriaceae</taxon>
        <taxon>Cercophora</taxon>
    </lineage>
</organism>
<comment type="caution">
    <text evidence="2">The sequence shown here is derived from an EMBL/GenBank/DDBJ whole genome shotgun (WGS) entry which is preliminary data.</text>
</comment>
<dbReference type="AlphaFoldDB" id="A0AAE0J2C0"/>
<protein>
    <submittedName>
        <fullName evidence="2">Uncharacterized protein</fullName>
    </submittedName>
</protein>
<feature type="region of interest" description="Disordered" evidence="1">
    <location>
        <begin position="220"/>
        <end position="387"/>
    </location>
</feature>
<evidence type="ECO:0000313" key="3">
    <source>
        <dbReference type="Proteomes" id="UP001286456"/>
    </source>
</evidence>
<evidence type="ECO:0000313" key="2">
    <source>
        <dbReference type="EMBL" id="KAK3335621.1"/>
    </source>
</evidence>
<keyword evidence="3" id="KW-1185">Reference proteome</keyword>
<reference evidence="2" key="1">
    <citation type="journal article" date="2023" name="Mol. Phylogenet. Evol.">
        <title>Genome-scale phylogeny and comparative genomics of the fungal order Sordariales.</title>
        <authorList>
            <person name="Hensen N."/>
            <person name="Bonometti L."/>
            <person name="Westerberg I."/>
            <person name="Brannstrom I.O."/>
            <person name="Guillou S."/>
            <person name="Cros-Aarteil S."/>
            <person name="Calhoun S."/>
            <person name="Haridas S."/>
            <person name="Kuo A."/>
            <person name="Mondo S."/>
            <person name="Pangilinan J."/>
            <person name="Riley R."/>
            <person name="LaButti K."/>
            <person name="Andreopoulos B."/>
            <person name="Lipzen A."/>
            <person name="Chen C."/>
            <person name="Yan M."/>
            <person name="Daum C."/>
            <person name="Ng V."/>
            <person name="Clum A."/>
            <person name="Steindorff A."/>
            <person name="Ohm R.A."/>
            <person name="Martin F."/>
            <person name="Silar P."/>
            <person name="Natvig D.O."/>
            <person name="Lalanne C."/>
            <person name="Gautier V."/>
            <person name="Ament-Velasquez S.L."/>
            <person name="Kruys A."/>
            <person name="Hutchinson M.I."/>
            <person name="Powell A.J."/>
            <person name="Barry K."/>
            <person name="Miller A.N."/>
            <person name="Grigoriev I.V."/>
            <person name="Debuchy R."/>
            <person name="Gladieux P."/>
            <person name="Hiltunen Thoren M."/>
            <person name="Johannesson H."/>
        </authorList>
    </citation>
    <scope>NUCLEOTIDE SEQUENCE</scope>
    <source>
        <strain evidence="2">SMH4131-1</strain>
    </source>
</reference>
<feature type="compositionally biased region" description="Low complexity" evidence="1">
    <location>
        <begin position="283"/>
        <end position="293"/>
    </location>
</feature>
<name>A0AAE0J2C0_9PEZI</name>